<comment type="caution">
    <text evidence="3">The sequence shown here is derived from an EMBL/GenBank/DDBJ whole genome shotgun (WGS) entry which is preliminary data.</text>
</comment>
<dbReference type="AlphaFoldDB" id="A0A4R5VMW6"/>
<feature type="transmembrane region" description="Helical" evidence="1">
    <location>
        <begin position="7"/>
        <end position="25"/>
    </location>
</feature>
<dbReference type="Proteomes" id="UP001178888">
    <property type="component" value="Unassembled WGS sequence"/>
</dbReference>
<dbReference type="Proteomes" id="UP000295132">
    <property type="component" value="Unassembled WGS sequence"/>
</dbReference>
<gene>
    <name evidence="3" type="ORF">E2K98_20005</name>
    <name evidence="2" type="ORF">RCG21_17160</name>
</gene>
<feature type="transmembrane region" description="Helical" evidence="1">
    <location>
        <begin position="31"/>
        <end position="54"/>
    </location>
</feature>
<evidence type="ECO:0000313" key="4">
    <source>
        <dbReference type="Proteomes" id="UP000295132"/>
    </source>
</evidence>
<reference evidence="2" key="2">
    <citation type="submission" date="2023-08" db="EMBL/GenBank/DDBJ databases">
        <title>Nitrogen cycling bacteria in agricultural field soils.</title>
        <authorList>
            <person name="Jang J."/>
        </authorList>
    </citation>
    <scope>NUCLEOTIDE SEQUENCE</scope>
    <source>
        <strain evidence="2">PS3-36</strain>
    </source>
</reference>
<protein>
    <submittedName>
        <fullName evidence="3">Uncharacterized protein</fullName>
    </submittedName>
</protein>
<dbReference type="RefSeq" id="WP_133337209.1">
    <property type="nucleotide sequence ID" value="NZ_JAVGVR010000001.1"/>
</dbReference>
<keyword evidence="5" id="KW-1185">Reference proteome</keyword>
<organism evidence="3 4">
    <name type="scientific">Bacillus salipaludis</name>
    <dbReference type="NCBI Taxonomy" id="2547811"/>
    <lineage>
        <taxon>Bacteria</taxon>
        <taxon>Bacillati</taxon>
        <taxon>Bacillota</taxon>
        <taxon>Bacilli</taxon>
        <taxon>Bacillales</taxon>
        <taxon>Bacillaceae</taxon>
        <taxon>Bacillus</taxon>
    </lineage>
</organism>
<keyword evidence="1" id="KW-0472">Membrane</keyword>
<dbReference type="EMBL" id="SMYO01000009">
    <property type="protein sequence ID" value="TDK59504.1"/>
    <property type="molecule type" value="Genomic_DNA"/>
</dbReference>
<accession>A0A4R5VMW6</accession>
<keyword evidence="1" id="KW-1133">Transmembrane helix</keyword>
<proteinExistence type="predicted"/>
<evidence type="ECO:0000313" key="2">
    <source>
        <dbReference type="EMBL" id="MDQ6598062.1"/>
    </source>
</evidence>
<sequence>MKRIPKYKINFIASFICLVIGIFLIKILPNAIPTLILFGYFFLFYLGTGIYHLIKQRKNTNSL</sequence>
<reference evidence="3 4" key="1">
    <citation type="submission" date="2019-03" db="EMBL/GenBank/DDBJ databases">
        <title>Bacillus niacini sp. nov. a Nicotinate-Metabolizing Mesophile Isolated from Soil.</title>
        <authorList>
            <person name="Zhang G."/>
        </authorList>
    </citation>
    <scope>NUCLEOTIDE SEQUENCE [LARGE SCALE GENOMIC DNA]</scope>
    <source>
        <strain evidence="3 4">WN066</strain>
    </source>
</reference>
<evidence type="ECO:0000256" key="1">
    <source>
        <dbReference type="SAM" id="Phobius"/>
    </source>
</evidence>
<evidence type="ECO:0000313" key="5">
    <source>
        <dbReference type="Proteomes" id="UP001178888"/>
    </source>
</evidence>
<dbReference type="EMBL" id="JAVGVR010000001">
    <property type="protein sequence ID" value="MDQ6598062.1"/>
    <property type="molecule type" value="Genomic_DNA"/>
</dbReference>
<keyword evidence="1" id="KW-0812">Transmembrane</keyword>
<evidence type="ECO:0000313" key="3">
    <source>
        <dbReference type="EMBL" id="TDK59504.1"/>
    </source>
</evidence>
<name>A0A4R5VMW6_9BACI</name>